<dbReference type="STRING" id="33097.A0A150GH41"/>
<organism evidence="2 3">
    <name type="scientific">Gonium pectorale</name>
    <name type="common">Green alga</name>
    <dbReference type="NCBI Taxonomy" id="33097"/>
    <lineage>
        <taxon>Eukaryota</taxon>
        <taxon>Viridiplantae</taxon>
        <taxon>Chlorophyta</taxon>
        <taxon>core chlorophytes</taxon>
        <taxon>Chlorophyceae</taxon>
        <taxon>CS clade</taxon>
        <taxon>Chlamydomonadales</taxon>
        <taxon>Volvocaceae</taxon>
        <taxon>Gonium</taxon>
    </lineage>
</organism>
<gene>
    <name evidence="2" type="ORF">GPECTOR_23g62</name>
</gene>
<accession>A0A150GH41</accession>
<dbReference type="AlphaFoldDB" id="A0A150GH41"/>
<comment type="caution">
    <text evidence="2">The sequence shown here is derived from an EMBL/GenBank/DDBJ whole genome shotgun (WGS) entry which is preliminary data.</text>
</comment>
<dbReference type="SUPFAM" id="SSF56112">
    <property type="entry name" value="Protein kinase-like (PK-like)"/>
    <property type="match status" value="1"/>
</dbReference>
<name>A0A150GH41_GONPE</name>
<dbReference type="GO" id="GO:0004672">
    <property type="term" value="F:protein kinase activity"/>
    <property type="evidence" value="ECO:0007669"/>
    <property type="project" value="InterPro"/>
</dbReference>
<keyword evidence="3" id="KW-1185">Reference proteome</keyword>
<dbReference type="EMBL" id="LSYV01000024">
    <property type="protein sequence ID" value="KXZ49134.1"/>
    <property type="molecule type" value="Genomic_DNA"/>
</dbReference>
<reference evidence="3" key="1">
    <citation type="journal article" date="2016" name="Nat. Commun.">
        <title>The Gonium pectorale genome demonstrates co-option of cell cycle regulation during the evolution of multicellularity.</title>
        <authorList>
            <person name="Hanschen E.R."/>
            <person name="Marriage T.N."/>
            <person name="Ferris P.J."/>
            <person name="Hamaji T."/>
            <person name="Toyoda A."/>
            <person name="Fujiyama A."/>
            <person name="Neme R."/>
            <person name="Noguchi H."/>
            <person name="Minakuchi Y."/>
            <person name="Suzuki M."/>
            <person name="Kawai-Toyooka H."/>
            <person name="Smith D.R."/>
            <person name="Sparks H."/>
            <person name="Anderson J."/>
            <person name="Bakaric R."/>
            <person name="Luria V."/>
            <person name="Karger A."/>
            <person name="Kirschner M.W."/>
            <person name="Durand P.M."/>
            <person name="Michod R.E."/>
            <person name="Nozaki H."/>
            <person name="Olson B.J."/>
        </authorList>
    </citation>
    <scope>NUCLEOTIDE SEQUENCE [LARGE SCALE GENOMIC DNA]</scope>
    <source>
        <strain evidence="3">NIES-2863</strain>
    </source>
</reference>
<dbReference type="GO" id="GO:0005524">
    <property type="term" value="F:ATP binding"/>
    <property type="evidence" value="ECO:0007669"/>
    <property type="project" value="InterPro"/>
</dbReference>
<evidence type="ECO:0000313" key="2">
    <source>
        <dbReference type="EMBL" id="KXZ49134.1"/>
    </source>
</evidence>
<dbReference type="InterPro" id="IPR000719">
    <property type="entry name" value="Prot_kinase_dom"/>
</dbReference>
<feature type="domain" description="Protein kinase" evidence="1">
    <location>
        <begin position="314"/>
        <end position="596"/>
    </location>
</feature>
<sequence>MPTTPPANSFLRSPRCVDSEVPLLPIHLPDQPEAYLLQDLLHQLNGSFAQPPDHTSVPPLYDTARGGYAPPPAAHLPSLALIHPLVLGDPAAPPAPSGFQLSLLRRLRNVLEGYIDLKVAETTSPWLGLLLPVATPLAEVGRLLAVVDALLASSPPAPPSEDVLEAAMGRIFMARQEVALLAAGCSGAQHAAERLPPLTPQAIAAESTVLRDPSQPQLLQSRPQGSAVWFVPRADAAPAGAPAFLAASFAPLAPPAVTTANTSSFASFPVSSCSSSSFCSSLSAGPSSSPSRRTSACPHGFVVKVTPCHSPTAYAHLQSGGELPNGKPFDTARLRCVEDAAVEPINAGGLQDASVALHGEGGPFLAPLYVTVRPLAGPPHDQGYDLELVCVYEYVPDGDGVEVATSRVNGILEAASGALQLGAAPLWEVLGSAADAVAATLEELVGRMAAAVARAHALGCVVSDNKPANFLPGARGGLGLLTDSEAVNLCGPRQVLPHSGVHTRDFAAPEQLGLDGGGAWRCQASDVWSLGSSAEALLELAIDRVRQHKLWAVEALLQSPCGPAARLMALRDECMRVRVGERPSAADACAMLGRWAA</sequence>
<protein>
    <recommendedName>
        <fullName evidence="1">Protein kinase domain-containing protein</fullName>
    </recommendedName>
</protein>
<dbReference type="Gene3D" id="1.10.510.10">
    <property type="entry name" value="Transferase(Phosphotransferase) domain 1"/>
    <property type="match status" value="1"/>
</dbReference>
<evidence type="ECO:0000259" key="1">
    <source>
        <dbReference type="PROSITE" id="PS50011"/>
    </source>
</evidence>
<dbReference type="InterPro" id="IPR011009">
    <property type="entry name" value="Kinase-like_dom_sf"/>
</dbReference>
<dbReference type="Proteomes" id="UP000075714">
    <property type="component" value="Unassembled WGS sequence"/>
</dbReference>
<proteinExistence type="predicted"/>
<evidence type="ECO:0000313" key="3">
    <source>
        <dbReference type="Proteomes" id="UP000075714"/>
    </source>
</evidence>
<dbReference type="PROSITE" id="PS50011">
    <property type="entry name" value="PROTEIN_KINASE_DOM"/>
    <property type="match status" value="1"/>
</dbReference>